<dbReference type="Proteomes" id="UP000020077">
    <property type="component" value="Unassembled WGS sequence"/>
</dbReference>
<feature type="region of interest" description="Disordered" evidence="1">
    <location>
        <begin position="1"/>
        <end position="35"/>
    </location>
</feature>
<evidence type="ECO:0000313" key="3">
    <source>
        <dbReference type="Proteomes" id="UP000020077"/>
    </source>
</evidence>
<feature type="compositionally biased region" description="Basic and acidic residues" evidence="1">
    <location>
        <begin position="22"/>
        <end position="31"/>
    </location>
</feature>
<dbReference type="EMBL" id="JDVG02000643">
    <property type="protein sequence ID" value="KFB70805.1"/>
    <property type="molecule type" value="Genomic_DNA"/>
</dbReference>
<gene>
    <name evidence="2" type="ORF">AW09_004083</name>
</gene>
<comment type="caution">
    <text evidence="2">The sequence shown here is derived from an EMBL/GenBank/DDBJ whole genome shotgun (WGS) entry which is preliminary data.</text>
</comment>
<protein>
    <submittedName>
        <fullName evidence="2">Uncharacterized protein</fullName>
    </submittedName>
</protein>
<sequence length="84" mass="9176">MAGEADARVGQAPMQEQGQPDEADHAGDAAGHHRHHLLALRRNERLVEPMRRQQADGMAHQQEQDADVEEVAAPAQCAGAQHLR</sequence>
<reference evidence="2 3" key="1">
    <citation type="submission" date="2014-02" db="EMBL/GenBank/DDBJ databases">
        <title>Expanding our view of genomic diversity in Candidatus Accumulibacter clades.</title>
        <authorList>
            <person name="Skennerton C.T."/>
            <person name="Barr J.J."/>
            <person name="Slater F.R."/>
            <person name="Bond P.L."/>
            <person name="Tyson G.W."/>
        </authorList>
    </citation>
    <scope>NUCLEOTIDE SEQUENCE [LARGE SCALE GENOMIC DNA]</scope>
    <source>
        <strain evidence="3">BA-91</strain>
    </source>
</reference>
<evidence type="ECO:0000256" key="1">
    <source>
        <dbReference type="SAM" id="MobiDB-lite"/>
    </source>
</evidence>
<proteinExistence type="predicted"/>
<accession>A0A080LT91</accession>
<feature type="region of interest" description="Disordered" evidence="1">
    <location>
        <begin position="51"/>
        <end position="84"/>
    </location>
</feature>
<evidence type="ECO:0000313" key="2">
    <source>
        <dbReference type="EMBL" id="KFB70805.1"/>
    </source>
</evidence>
<organism evidence="2 3">
    <name type="scientific">Candidatus Accumulibacter phosphatis</name>
    <dbReference type="NCBI Taxonomy" id="327160"/>
    <lineage>
        <taxon>Bacteria</taxon>
        <taxon>Pseudomonadati</taxon>
        <taxon>Pseudomonadota</taxon>
        <taxon>Betaproteobacteria</taxon>
        <taxon>Candidatus Accumulibacter</taxon>
    </lineage>
</organism>
<name>A0A080LT91_9PROT</name>
<dbReference type="AlphaFoldDB" id="A0A080LT91"/>